<organism evidence="2 3">
    <name type="scientific">Parelaphostrongylus tenuis</name>
    <name type="common">Meningeal worm</name>
    <dbReference type="NCBI Taxonomy" id="148309"/>
    <lineage>
        <taxon>Eukaryota</taxon>
        <taxon>Metazoa</taxon>
        <taxon>Ecdysozoa</taxon>
        <taxon>Nematoda</taxon>
        <taxon>Chromadorea</taxon>
        <taxon>Rhabditida</taxon>
        <taxon>Rhabditina</taxon>
        <taxon>Rhabditomorpha</taxon>
        <taxon>Strongyloidea</taxon>
        <taxon>Metastrongylidae</taxon>
        <taxon>Parelaphostrongylus</taxon>
    </lineage>
</organism>
<feature type="compositionally biased region" description="Basic and acidic residues" evidence="1">
    <location>
        <begin position="11"/>
        <end position="20"/>
    </location>
</feature>
<accession>A0AAD5MLH3</accession>
<name>A0AAD5MLH3_PARTN</name>
<dbReference type="Proteomes" id="UP001196413">
    <property type="component" value="Unassembled WGS sequence"/>
</dbReference>
<reference evidence="2" key="1">
    <citation type="submission" date="2021-06" db="EMBL/GenBank/DDBJ databases">
        <title>Parelaphostrongylus tenuis whole genome reference sequence.</title>
        <authorList>
            <person name="Garwood T.J."/>
            <person name="Larsen P.A."/>
            <person name="Fountain-Jones N.M."/>
            <person name="Garbe J.R."/>
            <person name="Macchietto M.G."/>
            <person name="Kania S.A."/>
            <person name="Gerhold R.W."/>
            <person name="Richards J.E."/>
            <person name="Wolf T.M."/>
        </authorList>
    </citation>
    <scope>NUCLEOTIDE SEQUENCE</scope>
    <source>
        <strain evidence="2">MNPRO001-30</strain>
        <tissue evidence="2">Meninges</tissue>
    </source>
</reference>
<evidence type="ECO:0000256" key="1">
    <source>
        <dbReference type="SAM" id="MobiDB-lite"/>
    </source>
</evidence>
<gene>
    <name evidence="2" type="ORF">KIN20_017415</name>
</gene>
<protein>
    <submittedName>
        <fullName evidence="2">Uncharacterized protein</fullName>
    </submittedName>
</protein>
<evidence type="ECO:0000313" key="3">
    <source>
        <dbReference type="Proteomes" id="UP001196413"/>
    </source>
</evidence>
<proteinExistence type="predicted"/>
<keyword evidence="3" id="KW-1185">Reference proteome</keyword>
<feature type="region of interest" description="Disordered" evidence="1">
    <location>
        <begin position="1"/>
        <end position="20"/>
    </location>
</feature>
<sequence length="108" mass="11762">MIDAQQKHWHTQKDKSINKKCNDNAYEERQMSAAARLSALRAIAVCSGAATMSSTLGSIELLCDTAAVRSGASTMASPLISAITFPRHEKLENKESVTNPPDLHRLSH</sequence>
<evidence type="ECO:0000313" key="2">
    <source>
        <dbReference type="EMBL" id="KAJ1358868.1"/>
    </source>
</evidence>
<dbReference type="EMBL" id="JAHQIW010003500">
    <property type="protein sequence ID" value="KAJ1358868.1"/>
    <property type="molecule type" value="Genomic_DNA"/>
</dbReference>
<dbReference type="AlphaFoldDB" id="A0AAD5MLH3"/>
<comment type="caution">
    <text evidence="2">The sequence shown here is derived from an EMBL/GenBank/DDBJ whole genome shotgun (WGS) entry which is preliminary data.</text>
</comment>